<proteinExistence type="inferred from homology"/>
<dbReference type="Proteomes" id="UP000476332">
    <property type="component" value="Unassembled WGS sequence"/>
</dbReference>
<feature type="transmembrane region" description="Helical" evidence="7">
    <location>
        <begin position="147"/>
        <end position="169"/>
    </location>
</feature>
<evidence type="ECO:0000313" key="8">
    <source>
        <dbReference type="EMBL" id="NDV88090.1"/>
    </source>
</evidence>
<comment type="caution">
    <text evidence="8">The sequence shown here is derived from an EMBL/GenBank/DDBJ whole genome shotgun (WGS) entry which is preliminary data.</text>
</comment>
<dbReference type="GO" id="GO:0055085">
    <property type="term" value="P:transmembrane transport"/>
    <property type="evidence" value="ECO:0007669"/>
    <property type="project" value="TreeGrafter"/>
</dbReference>
<feature type="transmembrane region" description="Helical" evidence="7">
    <location>
        <begin position="6"/>
        <end position="34"/>
    </location>
</feature>
<keyword evidence="9" id="KW-1185">Reference proteome</keyword>
<dbReference type="PANTHER" id="PTHR21716">
    <property type="entry name" value="TRANSMEMBRANE PROTEIN"/>
    <property type="match status" value="1"/>
</dbReference>
<evidence type="ECO:0000256" key="3">
    <source>
        <dbReference type="ARBA" id="ARBA00022692"/>
    </source>
</evidence>
<dbReference type="InterPro" id="IPR002549">
    <property type="entry name" value="AI-2E-like"/>
</dbReference>
<evidence type="ECO:0000313" key="9">
    <source>
        <dbReference type="Proteomes" id="UP000476332"/>
    </source>
</evidence>
<dbReference type="GO" id="GO:0016020">
    <property type="term" value="C:membrane"/>
    <property type="evidence" value="ECO:0007669"/>
    <property type="project" value="UniProtKB-SubCell"/>
</dbReference>
<feature type="transmembrane region" description="Helical" evidence="7">
    <location>
        <begin position="294"/>
        <end position="319"/>
    </location>
</feature>
<dbReference type="Pfam" id="PF01594">
    <property type="entry name" value="AI-2E_transport"/>
    <property type="match status" value="1"/>
</dbReference>
<gene>
    <name evidence="8" type="ORF">GTW51_15420</name>
</gene>
<dbReference type="PANTHER" id="PTHR21716:SF16">
    <property type="entry name" value="BLL1467 PROTEIN"/>
    <property type="match status" value="1"/>
</dbReference>
<reference evidence="8 9" key="1">
    <citation type="submission" date="2020-01" db="EMBL/GenBank/DDBJ databases">
        <title>Genomes of bacteria type strains.</title>
        <authorList>
            <person name="Chen J."/>
            <person name="Zhu S."/>
            <person name="Chen J."/>
        </authorList>
    </citation>
    <scope>NUCLEOTIDE SEQUENCE [LARGE SCALE GENOMIC DNA]</scope>
    <source>
        <strain evidence="8 9">KCTC 52919</strain>
    </source>
</reference>
<feature type="transmembrane region" description="Helical" evidence="7">
    <location>
        <begin position="46"/>
        <end position="70"/>
    </location>
</feature>
<protein>
    <submittedName>
        <fullName evidence="8">AI-2E family transporter</fullName>
    </submittedName>
</protein>
<comment type="similarity">
    <text evidence="2">Belongs to the autoinducer-2 exporter (AI-2E) (TC 2.A.86) family.</text>
</comment>
<keyword evidence="5 7" id="KW-0472">Membrane</keyword>
<feature type="transmembrane region" description="Helical" evidence="7">
    <location>
        <begin position="227"/>
        <end position="257"/>
    </location>
</feature>
<feature type="transmembrane region" description="Helical" evidence="7">
    <location>
        <begin position="199"/>
        <end position="221"/>
    </location>
</feature>
<keyword evidence="4 7" id="KW-1133">Transmembrane helix</keyword>
<evidence type="ECO:0000256" key="7">
    <source>
        <dbReference type="SAM" id="Phobius"/>
    </source>
</evidence>
<feature type="transmembrane region" description="Helical" evidence="7">
    <location>
        <begin position="269"/>
        <end position="288"/>
    </location>
</feature>
<feature type="region of interest" description="Disordered" evidence="6">
    <location>
        <begin position="106"/>
        <end position="126"/>
    </location>
</feature>
<evidence type="ECO:0000256" key="2">
    <source>
        <dbReference type="ARBA" id="ARBA00009773"/>
    </source>
</evidence>
<evidence type="ECO:0000256" key="4">
    <source>
        <dbReference type="ARBA" id="ARBA00022989"/>
    </source>
</evidence>
<evidence type="ECO:0000256" key="1">
    <source>
        <dbReference type="ARBA" id="ARBA00004141"/>
    </source>
</evidence>
<keyword evidence="3 7" id="KW-0812">Transmembrane</keyword>
<name>A0A6L9MKT9_9HYPH</name>
<dbReference type="AlphaFoldDB" id="A0A6L9MKT9"/>
<feature type="compositionally biased region" description="Acidic residues" evidence="6">
    <location>
        <begin position="112"/>
        <end position="126"/>
    </location>
</feature>
<evidence type="ECO:0000256" key="6">
    <source>
        <dbReference type="SAM" id="MobiDB-lite"/>
    </source>
</evidence>
<comment type="subcellular location">
    <subcellularLocation>
        <location evidence="1">Membrane</location>
        <topology evidence="1">Multi-pass membrane protein</topology>
    </subcellularLocation>
</comment>
<sequence>MIGIFFIMLFGALYFAASFVLPVIIALLFALVLSPVVRFLRRRLKIWEPVSAFVLVIGTLATLISGFYMLSDPITKIVGDAPRYVEAVDAQMRSVQERIDRLRSAQQQAETTVEEQTPDTAEEEEPQEVVVRNPDLLDSATTALPQVGASIAFALVFLFFLLASGDLFYQKLIKSMPTLSDKKRALHIAHDIERELSRYLFTITMINIGLGIAVGTSLWWVGMPTPVIFGALATLLNFIPYIGSLLGIALVGVIALAEFGNLGAALAPVLLYLACTTLEGQFVTPLVVGRRLEMNAAAIFLAVAFWGWIWGVVGMFLAVPVMVAIKVFASYIEPLGPLGDFLSVESKASTSDDDDD</sequence>
<evidence type="ECO:0000256" key="5">
    <source>
        <dbReference type="ARBA" id="ARBA00023136"/>
    </source>
</evidence>
<organism evidence="8 9">
    <name type="scientific">Aurantimonas aggregata</name>
    <dbReference type="NCBI Taxonomy" id="2047720"/>
    <lineage>
        <taxon>Bacteria</taxon>
        <taxon>Pseudomonadati</taxon>
        <taxon>Pseudomonadota</taxon>
        <taxon>Alphaproteobacteria</taxon>
        <taxon>Hyphomicrobiales</taxon>
        <taxon>Aurantimonadaceae</taxon>
        <taxon>Aurantimonas</taxon>
    </lineage>
</organism>
<dbReference type="EMBL" id="JAAAMJ010000012">
    <property type="protein sequence ID" value="NDV88090.1"/>
    <property type="molecule type" value="Genomic_DNA"/>
</dbReference>
<accession>A0A6L9MKT9</accession>